<evidence type="ECO:0000313" key="1">
    <source>
        <dbReference type="EMBL" id="ACJ30592.1"/>
    </source>
</evidence>
<dbReference type="HOGENOM" id="CLU_2994218_0_0_6"/>
<keyword evidence="2" id="KW-1185">Reference proteome</keyword>
<dbReference type="AlphaFoldDB" id="B8CSG7"/>
<dbReference type="Proteomes" id="UP000000753">
    <property type="component" value="Chromosome"/>
</dbReference>
<name>B8CSG7_SHEPW</name>
<dbReference type="EMBL" id="CP000472">
    <property type="protein sequence ID" value="ACJ30592.1"/>
    <property type="molecule type" value="Genomic_DNA"/>
</dbReference>
<sequence>MSEQHAWDALLTYLSLGAGKQQGGTAQINLATDTSSVAPKTNPFPLENKIHVEDTVA</sequence>
<proteinExistence type="predicted"/>
<protein>
    <submittedName>
        <fullName evidence="1">Uncharacterized protein</fullName>
    </submittedName>
</protein>
<dbReference type="KEGG" id="swp:swp_3918"/>
<accession>B8CSG7</accession>
<gene>
    <name evidence="1" type="ordered locus">swp_3918</name>
</gene>
<evidence type="ECO:0000313" key="2">
    <source>
        <dbReference type="Proteomes" id="UP000000753"/>
    </source>
</evidence>
<organism evidence="1 2">
    <name type="scientific">Shewanella piezotolerans (strain WP3 / JCM 13877)</name>
    <dbReference type="NCBI Taxonomy" id="225849"/>
    <lineage>
        <taxon>Bacteria</taxon>
        <taxon>Pseudomonadati</taxon>
        <taxon>Pseudomonadota</taxon>
        <taxon>Gammaproteobacteria</taxon>
        <taxon>Alteromonadales</taxon>
        <taxon>Shewanellaceae</taxon>
        <taxon>Shewanella</taxon>
    </lineage>
</organism>
<reference evidence="1 2" key="1">
    <citation type="journal article" date="2008" name="PLoS ONE">
        <title>Environmental adaptation: genomic analysis of the piezotolerant and psychrotolerant deep-sea iron reducing bacterium Shewanella piezotolerans WP3.</title>
        <authorList>
            <person name="Wang F."/>
            <person name="Wang J."/>
            <person name="Jian H."/>
            <person name="Zhang B."/>
            <person name="Li S."/>
            <person name="Wang F."/>
            <person name="Zeng X."/>
            <person name="Gao L."/>
            <person name="Bartlett D.H."/>
            <person name="Yu J."/>
            <person name="Hu S."/>
            <person name="Xiao X."/>
        </authorList>
    </citation>
    <scope>NUCLEOTIDE SEQUENCE [LARGE SCALE GENOMIC DNA]</scope>
    <source>
        <strain evidence="2">WP3 / JCM 13877</strain>
    </source>
</reference>